<evidence type="ECO:0000256" key="1">
    <source>
        <dbReference type="SAM" id="Phobius"/>
    </source>
</evidence>
<reference evidence="2" key="1">
    <citation type="journal article" date="2014" name="Int. J. Syst. Evol. Microbiol.">
        <title>Complete genome sequence of Corynebacterium casei LMG S-19264T (=DSM 44701T), isolated from a smear-ripened cheese.</title>
        <authorList>
            <consortium name="US DOE Joint Genome Institute (JGI-PGF)"/>
            <person name="Walter F."/>
            <person name="Albersmeier A."/>
            <person name="Kalinowski J."/>
            <person name="Ruckert C."/>
        </authorList>
    </citation>
    <scope>NUCLEOTIDE SEQUENCE</scope>
    <source>
        <strain evidence="2">CGMCC 1.12408</strain>
    </source>
</reference>
<comment type="caution">
    <text evidence="2">The sequence shown here is derived from an EMBL/GenBank/DDBJ whole genome shotgun (WGS) entry which is preliminary data.</text>
</comment>
<name>A0A916S0E5_9BACI</name>
<dbReference type="Proteomes" id="UP000613512">
    <property type="component" value="Unassembled WGS sequence"/>
</dbReference>
<accession>A0A916S0E5</accession>
<sequence>MKNMKSTSLKHAFDECIGTKTLLKHADSCRFLNWVREPEKRKRIHVFPALLTLLLIVGVGITGLVLIMGNTETELNPAVDPIPAVDPDPVIIPTEEEDVQPEETTVVEEPTLEEIFLENPKYEALYQELIDGFNKLAHYRDSKQAYAEVIIFYLHAVSTKNEGLIKKYLSPMFSSDYEEQLWFEKNLPFYSEVKDYDVEVMHISPSLGEPVVSIQIVYTSSGVTESRLYHLDLQNPEHDQYMTIWESHDTYNDDDAFWRTIRWNAQIGLTKELAIELFGEPTLKGSVKGEEVWLFDEVSSGSDYTPSLVSVAADAIRNQSVLYQLYFTFEDDQVTKYALYSRLEDGNVKEYIRNSDHEIQEGIYEE</sequence>
<protein>
    <submittedName>
        <fullName evidence="2">Uncharacterized protein</fullName>
    </submittedName>
</protein>
<feature type="transmembrane region" description="Helical" evidence="1">
    <location>
        <begin position="46"/>
        <end position="68"/>
    </location>
</feature>
<evidence type="ECO:0000313" key="3">
    <source>
        <dbReference type="Proteomes" id="UP000613512"/>
    </source>
</evidence>
<proteinExistence type="predicted"/>
<dbReference type="EMBL" id="BMEY01000010">
    <property type="protein sequence ID" value="GGA77911.1"/>
    <property type="molecule type" value="Genomic_DNA"/>
</dbReference>
<gene>
    <name evidence="2" type="ORF">GCM10008025_21710</name>
</gene>
<evidence type="ECO:0000313" key="2">
    <source>
        <dbReference type="EMBL" id="GGA77911.1"/>
    </source>
</evidence>
<keyword evidence="3" id="KW-1185">Reference proteome</keyword>
<keyword evidence="1" id="KW-0472">Membrane</keyword>
<reference evidence="2" key="2">
    <citation type="submission" date="2020-09" db="EMBL/GenBank/DDBJ databases">
        <authorList>
            <person name="Sun Q."/>
            <person name="Zhou Y."/>
        </authorList>
    </citation>
    <scope>NUCLEOTIDE SEQUENCE</scope>
    <source>
        <strain evidence="2">CGMCC 1.12408</strain>
    </source>
</reference>
<organism evidence="2 3">
    <name type="scientific">Ornithinibacillus halotolerans</name>
    <dbReference type="NCBI Taxonomy" id="1274357"/>
    <lineage>
        <taxon>Bacteria</taxon>
        <taxon>Bacillati</taxon>
        <taxon>Bacillota</taxon>
        <taxon>Bacilli</taxon>
        <taxon>Bacillales</taxon>
        <taxon>Bacillaceae</taxon>
        <taxon>Ornithinibacillus</taxon>
    </lineage>
</organism>
<dbReference type="AlphaFoldDB" id="A0A916S0E5"/>
<keyword evidence="1" id="KW-0812">Transmembrane</keyword>
<keyword evidence="1" id="KW-1133">Transmembrane helix</keyword>
<dbReference type="RefSeq" id="WP_188384687.1">
    <property type="nucleotide sequence ID" value="NZ_BMEY01000010.1"/>
</dbReference>